<keyword evidence="6" id="KW-1185">Reference proteome</keyword>
<protein>
    <recommendedName>
        <fullName evidence="4">FHA domain-containing protein</fullName>
    </recommendedName>
</protein>
<dbReference type="InterPro" id="IPR000253">
    <property type="entry name" value="FHA_dom"/>
</dbReference>
<feature type="domain" description="FHA" evidence="4">
    <location>
        <begin position="88"/>
        <end position="139"/>
    </location>
</feature>
<dbReference type="SUPFAM" id="SSF49879">
    <property type="entry name" value="SMAD/FHA domain"/>
    <property type="match status" value="1"/>
</dbReference>
<reference evidence="5" key="3">
    <citation type="submission" date="2024-01" db="EMBL/GenBank/DDBJ databases">
        <authorList>
            <person name="Coelho M.A."/>
            <person name="David-Palma M."/>
            <person name="Shea T."/>
            <person name="Sun S."/>
            <person name="Cuomo C.A."/>
            <person name="Heitman J."/>
        </authorList>
    </citation>
    <scope>NUCLEOTIDE SEQUENCE</scope>
    <source>
        <strain evidence="5">CBS 7841</strain>
    </source>
</reference>
<dbReference type="AlphaFoldDB" id="A0AAJ8M0M4"/>
<evidence type="ECO:0000313" key="5">
    <source>
        <dbReference type="EMBL" id="WVN87570.1"/>
    </source>
</evidence>
<dbReference type="EMBL" id="CP143786">
    <property type="protein sequence ID" value="WVN87570.1"/>
    <property type="molecule type" value="Genomic_DNA"/>
</dbReference>
<dbReference type="KEGG" id="cdep:91086964"/>
<reference evidence="5" key="2">
    <citation type="journal article" date="2022" name="Elife">
        <title>Obligate sexual reproduction of a homothallic fungus closely related to the Cryptococcus pathogenic species complex.</title>
        <authorList>
            <person name="Passer A.R."/>
            <person name="Clancey S.A."/>
            <person name="Shea T."/>
            <person name="David-Palma M."/>
            <person name="Averette A.F."/>
            <person name="Boekhout T."/>
            <person name="Porcel B.M."/>
            <person name="Nowrousian M."/>
            <person name="Cuomo C.A."/>
            <person name="Sun S."/>
            <person name="Heitman J."/>
            <person name="Coelho M.A."/>
        </authorList>
    </citation>
    <scope>NUCLEOTIDE SEQUENCE</scope>
    <source>
        <strain evidence="5">CBS 7841</strain>
    </source>
</reference>
<dbReference type="GeneID" id="91086964"/>
<reference evidence="5" key="1">
    <citation type="submission" date="2016-06" db="EMBL/GenBank/DDBJ databases">
        <authorList>
            <person name="Cuomo C."/>
            <person name="Litvintseva A."/>
            <person name="Heitman J."/>
            <person name="Chen Y."/>
            <person name="Sun S."/>
            <person name="Springer D."/>
            <person name="Dromer F."/>
            <person name="Young S."/>
            <person name="Zeng Q."/>
            <person name="Chapman S."/>
            <person name="Gujja S."/>
            <person name="Saif S."/>
            <person name="Birren B."/>
        </authorList>
    </citation>
    <scope>NUCLEOTIDE SEQUENCE</scope>
    <source>
        <strain evidence="5">CBS 7841</strain>
    </source>
</reference>
<dbReference type="Gene3D" id="2.60.200.20">
    <property type="match status" value="1"/>
</dbReference>
<feature type="chain" id="PRO_5042482563" description="FHA domain-containing protein" evidence="3">
    <location>
        <begin position="28"/>
        <end position="819"/>
    </location>
</feature>
<keyword evidence="2" id="KW-0472">Membrane</keyword>
<keyword evidence="2" id="KW-1133">Transmembrane helix</keyword>
<sequence length="819" mass="90284">MSHFFGCFPSLLNIFCVIFATLMSTLACSNEQRVALSENDWFIRLTPIEDSYNGQPKLFSTFALSAEDTEPLKDGKAVKPTGLIHGGIVLGRKASMAKNNAFLGYFTSPILSRAHAHLTITTNGHVYITDLNSLHGTTILAESAVAPTKLNAFVPVQLLEGDIIVLGKGVHADKKEYSPIKLKVSFHWPELGQGSDSSHRKCLERVTPEEVIGKFATRSKWIRIRCAIMKTDTYQRQIHEEDVLQGSQSDGNTHKYGIPEWMRYSSEEPLTQSKKTNANLVGVFDEGENASIINSDDGMEDSQFEATPYARSFIARSVFDDSEDEDSPCNYSIEYQSYSDKEHPEVARIKKSDHLIAKPVSTEAVLDGDIHFEYDLNANPDLPRRHRHDSVEIQWSPTSSLASTSAHHDLQAKMNRSDYESWSLSPKSWFGPDQEEGMAFVPNEDEDFHADVASTGAIRDSSFSPYCHLSPVARETAFLHDTLFPTEDPQSQHEMSPPTDADVVPSDQVEGYELLSSSVLDILRPLTCSIPRGDGLLSKECEQYLPENRMFEQEPVVERHLRGFSESGNEVDVRSEASFKPMLTSDADPTGGYMVVDDDNSEYNESSEYSNSVKDMEECEDEGSGDNRCDSDDMKSEKDEDADQKDNKHGSEGDEEACVQAQEVPNVGSCIFQYLPKEVSLKETATILKPLDNGVTAVAVKDTSLEIEEKLSIADTTFQISTFTETSPPVSSSEDEIVTPQAIGRKRSLPLEFTTNAPETAHDDSTSSLAAPVNFNNITTDEEPAPKRLKGLASSMGLVALGAALGSIGTIAGLMQLAD</sequence>
<evidence type="ECO:0000256" key="2">
    <source>
        <dbReference type="SAM" id="Phobius"/>
    </source>
</evidence>
<evidence type="ECO:0000256" key="1">
    <source>
        <dbReference type="SAM" id="MobiDB-lite"/>
    </source>
</evidence>
<dbReference type="InterPro" id="IPR008984">
    <property type="entry name" value="SMAD_FHA_dom_sf"/>
</dbReference>
<gene>
    <name evidence="5" type="ORF">L203_102753</name>
</gene>
<organism evidence="5 6">
    <name type="scientific">Cryptococcus depauperatus CBS 7841</name>
    <dbReference type="NCBI Taxonomy" id="1295531"/>
    <lineage>
        <taxon>Eukaryota</taxon>
        <taxon>Fungi</taxon>
        <taxon>Dikarya</taxon>
        <taxon>Basidiomycota</taxon>
        <taxon>Agaricomycotina</taxon>
        <taxon>Tremellomycetes</taxon>
        <taxon>Tremellales</taxon>
        <taxon>Cryptococcaceae</taxon>
        <taxon>Cryptococcus</taxon>
    </lineage>
</organism>
<evidence type="ECO:0000256" key="3">
    <source>
        <dbReference type="SAM" id="SignalP"/>
    </source>
</evidence>
<feature type="compositionally biased region" description="Basic and acidic residues" evidence="1">
    <location>
        <begin position="625"/>
        <end position="652"/>
    </location>
</feature>
<accession>A0AAJ8M0M4</accession>
<keyword evidence="2" id="KW-0812">Transmembrane</keyword>
<evidence type="ECO:0000313" key="6">
    <source>
        <dbReference type="Proteomes" id="UP000094043"/>
    </source>
</evidence>
<feature type="compositionally biased region" description="Low complexity" evidence="1">
    <location>
        <begin position="603"/>
        <end position="612"/>
    </location>
</feature>
<dbReference type="CDD" id="cd00060">
    <property type="entry name" value="FHA"/>
    <property type="match status" value="1"/>
</dbReference>
<feature type="transmembrane region" description="Helical" evidence="2">
    <location>
        <begin position="796"/>
        <end position="818"/>
    </location>
</feature>
<dbReference type="PROSITE" id="PS50006">
    <property type="entry name" value="FHA_DOMAIN"/>
    <property type="match status" value="1"/>
</dbReference>
<keyword evidence="3" id="KW-0732">Signal</keyword>
<proteinExistence type="predicted"/>
<name>A0AAJ8M0M4_9TREE</name>
<dbReference type="RefSeq" id="XP_066068270.1">
    <property type="nucleotide sequence ID" value="XM_066212173.1"/>
</dbReference>
<evidence type="ECO:0000259" key="4">
    <source>
        <dbReference type="PROSITE" id="PS50006"/>
    </source>
</evidence>
<feature type="region of interest" description="Disordered" evidence="1">
    <location>
        <begin position="566"/>
        <end position="655"/>
    </location>
</feature>
<dbReference type="Proteomes" id="UP000094043">
    <property type="component" value="Chromosome 3"/>
</dbReference>
<feature type="signal peptide" evidence="3">
    <location>
        <begin position="1"/>
        <end position="27"/>
    </location>
</feature>
<dbReference type="Pfam" id="PF00498">
    <property type="entry name" value="FHA"/>
    <property type="match status" value="1"/>
</dbReference>